<dbReference type="GO" id="GO:0007155">
    <property type="term" value="P:cell adhesion"/>
    <property type="evidence" value="ECO:0007669"/>
    <property type="project" value="TreeGrafter"/>
</dbReference>
<dbReference type="InterPro" id="IPR001762">
    <property type="entry name" value="Disintegrin_dom"/>
</dbReference>
<feature type="disulfide bond" evidence="4">
    <location>
        <begin position="341"/>
        <end position="346"/>
    </location>
</feature>
<feature type="domain" description="Peptidase M12B" evidence="7">
    <location>
        <begin position="188"/>
        <end position="385"/>
    </location>
</feature>
<dbReference type="PANTHER" id="PTHR11905:SF24">
    <property type="entry name" value="DISINTEGRIN AND METALLOPROTEINASE DOMAIN-CONTAINING PROTEIN 32"/>
    <property type="match status" value="1"/>
</dbReference>
<protein>
    <submittedName>
        <fullName evidence="8">A disintegrin and metallopeptidase domain 32</fullName>
    </submittedName>
</protein>
<evidence type="ECO:0000256" key="2">
    <source>
        <dbReference type="ARBA" id="ARBA00022692"/>
    </source>
</evidence>
<reference evidence="8" key="2">
    <citation type="submission" date="2025-08" db="UniProtKB">
        <authorList>
            <consortium name="Ensembl"/>
        </authorList>
    </citation>
    <scope>IDENTIFICATION</scope>
</reference>
<dbReference type="PANTHER" id="PTHR11905">
    <property type="entry name" value="ADAM A DISINTEGRIN AND METALLOPROTEASE DOMAIN"/>
    <property type="match status" value="1"/>
</dbReference>
<dbReference type="FunFam" id="4.10.70.10:FF:000003">
    <property type="entry name" value="Disintegrin and metalloproteinase domain-containing protein 17"/>
    <property type="match status" value="1"/>
</dbReference>
<dbReference type="AlphaFoldDB" id="A0A8C8TVQ1"/>
<dbReference type="Pfam" id="PF01562">
    <property type="entry name" value="Pep_M12B_propep"/>
    <property type="match status" value="1"/>
</dbReference>
<dbReference type="GO" id="GO:0005886">
    <property type="term" value="C:plasma membrane"/>
    <property type="evidence" value="ECO:0007669"/>
    <property type="project" value="TreeGrafter"/>
</dbReference>
<keyword evidence="9" id="KW-1185">Reference proteome</keyword>
<keyword evidence="2" id="KW-0472">Membrane</keyword>
<evidence type="ECO:0000256" key="4">
    <source>
        <dbReference type="PROSITE-ProRule" id="PRU00276"/>
    </source>
</evidence>
<feature type="domain" description="Disintegrin" evidence="6">
    <location>
        <begin position="392"/>
        <end position="484"/>
    </location>
</feature>
<dbReference type="PROSITE" id="PS50214">
    <property type="entry name" value="DISINTEGRIN_2"/>
    <property type="match status" value="1"/>
</dbReference>
<keyword evidence="2" id="KW-0812">Transmembrane</keyword>
<dbReference type="GeneTree" id="ENSGT00940000161015"/>
<evidence type="ECO:0000259" key="7">
    <source>
        <dbReference type="PROSITE" id="PS50215"/>
    </source>
</evidence>
<evidence type="ECO:0000256" key="1">
    <source>
        <dbReference type="ARBA" id="ARBA00004167"/>
    </source>
</evidence>
<dbReference type="InterPro" id="IPR024079">
    <property type="entry name" value="MetalloPept_cat_dom_sf"/>
</dbReference>
<gene>
    <name evidence="8" type="primary">Adam32</name>
</gene>
<reference evidence="8" key="3">
    <citation type="submission" date="2025-09" db="UniProtKB">
        <authorList>
            <consortium name="Ensembl"/>
        </authorList>
    </citation>
    <scope>IDENTIFICATION</scope>
</reference>
<evidence type="ECO:0000256" key="5">
    <source>
        <dbReference type="SAM" id="SignalP"/>
    </source>
</evidence>
<dbReference type="CDD" id="cd04269">
    <property type="entry name" value="ZnMc_adamalysin_II_like"/>
    <property type="match status" value="1"/>
</dbReference>
<dbReference type="GO" id="GO:0007339">
    <property type="term" value="P:binding of sperm to zona pellucida"/>
    <property type="evidence" value="ECO:0007669"/>
    <property type="project" value="TreeGrafter"/>
</dbReference>
<dbReference type="Pfam" id="PF01421">
    <property type="entry name" value="Reprolysin"/>
    <property type="match status" value="1"/>
</dbReference>
<accession>A0A8C8TVQ1</accession>
<dbReference type="Ensembl" id="ENSPEMT00000025367.2">
    <property type="protein sequence ID" value="ENSPEMP00000021013.1"/>
    <property type="gene ID" value="ENSPEMG00000018779.2"/>
</dbReference>
<proteinExistence type="predicted"/>
<sequence length="677" mass="75988">MLGATLCPLLLLLAMLRSVLASGLDTESSFVQVVFPEKVEDSTSSEEQVTYIIPIDKKRYTVRLQRSYFLADRFMVYSYKKGFVTTQSLDIPSQCYYQGYIEDYPNSIATISTCSGLRGILQFENVSYGIEPLESTVRLQHIIYKLENEGNDDLSVFNTNSRNIQIPQNYDILINEKSESPLKQLFPLYLEMTIVVDKALYDYLGYDSMIVTNKIIDIISLINSVFSQFKVTVVLSSLELWSDRNRISTVGEADELLHRFLEWKKSYLTLRPHDIAYLFVYNEYPNYVGATYPGKMCMEQYSAGITMYPQNMTLEAFSVVVTQMLGLSLGISYDDPAKCHCPETVCIMTPTAVQSTGMKVFSNCSLSDFEHFISNVGAKCLQNKPQMQTSPRPVCGNGRVEGNEICDCGTEQQCGPDSCCEPTTCVLKQGNLCDSMSPSQTCCQDCNFVEQNQECRPPKHPDCDIAEVCNGSSGACPPDITIHNGHTCKEGGFICFDGDCPDLDKRCEEIYGEGSRNAPFSCYEEIQGQTDRFGNCGKDRQNRYVFCGWRNLICGRLICTYPKQTPYNPPNSSTASVIYAFVRDQVCISVDFGSSVREDPLRVISGSVCDLDRICLNNICVETRFLKNQSSTCSSKCNGNGNQIRKQLSHLYQQVSAFKGGIKKDVENENFQLNKIP</sequence>
<dbReference type="InterPro" id="IPR006586">
    <property type="entry name" value="ADAM_Cys-rich"/>
</dbReference>
<dbReference type="InterPro" id="IPR036436">
    <property type="entry name" value="Disintegrin_dom_sf"/>
</dbReference>
<dbReference type="GO" id="GO:0008584">
    <property type="term" value="P:male gonad development"/>
    <property type="evidence" value="ECO:0007669"/>
    <property type="project" value="TreeGrafter"/>
</dbReference>
<evidence type="ECO:0000259" key="6">
    <source>
        <dbReference type="PROSITE" id="PS50214"/>
    </source>
</evidence>
<dbReference type="InterPro" id="IPR001590">
    <property type="entry name" value="Peptidase_M12B"/>
</dbReference>
<dbReference type="SMART" id="SM00050">
    <property type="entry name" value="DISIN"/>
    <property type="match status" value="1"/>
</dbReference>
<dbReference type="SUPFAM" id="SSF57552">
    <property type="entry name" value="Blood coagulation inhibitor (disintegrin)"/>
    <property type="match status" value="1"/>
</dbReference>
<dbReference type="Pfam" id="PF08516">
    <property type="entry name" value="ADAM_CR"/>
    <property type="match status" value="1"/>
</dbReference>
<evidence type="ECO:0000313" key="8">
    <source>
        <dbReference type="Ensembl" id="ENSPEMP00000021013.1"/>
    </source>
</evidence>
<dbReference type="GO" id="GO:0004222">
    <property type="term" value="F:metalloendopeptidase activity"/>
    <property type="evidence" value="ECO:0007669"/>
    <property type="project" value="InterPro"/>
</dbReference>
<dbReference type="SUPFAM" id="SSF55486">
    <property type="entry name" value="Metalloproteases ('zincins'), catalytic domain"/>
    <property type="match status" value="1"/>
</dbReference>
<dbReference type="Proteomes" id="UP000694547">
    <property type="component" value="Chromosome 17"/>
</dbReference>
<reference evidence="8 9" key="1">
    <citation type="submission" date="2018-10" db="EMBL/GenBank/DDBJ databases">
        <title>Improved assembly of the deer mouse Peromyscus maniculatus genome.</title>
        <authorList>
            <person name="Lassance J.-M."/>
            <person name="Hoekstra H.E."/>
        </authorList>
    </citation>
    <scope>NUCLEOTIDE SEQUENCE [LARGE SCALE GENOMIC DNA]</scope>
</reference>
<dbReference type="Pfam" id="PF00200">
    <property type="entry name" value="Disintegrin"/>
    <property type="match status" value="1"/>
</dbReference>
<dbReference type="Gene3D" id="3.40.390.10">
    <property type="entry name" value="Collagenase (Catalytic Domain)"/>
    <property type="match status" value="1"/>
</dbReference>
<evidence type="ECO:0000256" key="3">
    <source>
        <dbReference type="ARBA" id="ARBA00023157"/>
    </source>
</evidence>
<dbReference type="InterPro" id="IPR034027">
    <property type="entry name" value="Reprolysin_adamalysin"/>
</dbReference>
<dbReference type="InterPro" id="IPR002870">
    <property type="entry name" value="Peptidase_M12B_N"/>
</dbReference>
<feature type="signal peptide" evidence="5">
    <location>
        <begin position="1"/>
        <end position="21"/>
    </location>
</feature>
<dbReference type="SMART" id="SM00608">
    <property type="entry name" value="ACR"/>
    <property type="match status" value="1"/>
</dbReference>
<evidence type="ECO:0000313" key="9">
    <source>
        <dbReference type="Proteomes" id="UP000694547"/>
    </source>
</evidence>
<name>A0A8C8TVQ1_PERMB</name>
<keyword evidence="3 4" id="KW-1015">Disulfide bond</keyword>
<organism evidence="8 9">
    <name type="scientific">Peromyscus maniculatus bairdii</name>
    <name type="common">Prairie deer mouse</name>
    <dbReference type="NCBI Taxonomy" id="230844"/>
    <lineage>
        <taxon>Eukaryota</taxon>
        <taxon>Metazoa</taxon>
        <taxon>Chordata</taxon>
        <taxon>Craniata</taxon>
        <taxon>Vertebrata</taxon>
        <taxon>Euteleostomi</taxon>
        <taxon>Mammalia</taxon>
        <taxon>Eutheria</taxon>
        <taxon>Euarchontoglires</taxon>
        <taxon>Glires</taxon>
        <taxon>Rodentia</taxon>
        <taxon>Myomorpha</taxon>
        <taxon>Muroidea</taxon>
        <taxon>Cricetidae</taxon>
        <taxon>Neotominae</taxon>
        <taxon>Peromyscus</taxon>
    </lineage>
</organism>
<feature type="chain" id="PRO_5034036296" evidence="5">
    <location>
        <begin position="22"/>
        <end position="677"/>
    </location>
</feature>
<keyword evidence="5" id="KW-0732">Signal</keyword>
<dbReference type="Gene3D" id="4.10.70.10">
    <property type="entry name" value="Disintegrin domain"/>
    <property type="match status" value="1"/>
</dbReference>
<dbReference type="GO" id="GO:0006508">
    <property type="term" value="P:proteolysis"/>
    <property type="evidence" value="ECO:0007669"/>
    <property type="project" value="InterPro"/>
</dbReference>
<comment type="subcellular location">
    <subcellularLocation>
        <location evidence="1">Membrane</location>
        <topology evidence="1">Single-pass membrane protein</topology>
    </subcellularLocation>
</comment>
<comment type="caution">
    <text evidence="4">Lacks conserved residue(s) required for the propagation of feature annotation.</text>
</comment>
<dbReference type="PROSITE" id="PS50215">
    <property type="entry name" value="ADAM_MEPRO"/>
    <property type="match status" value="1"/>
</dbReference>